<evidence type="ECO:0000256" key="5">
    <source>
        <dbReference type="ARBA" id="ARBA00022741"/>
    </source>
</evidence>
<feature type="domain" description="Histidine kinase/HSP90-like ATPase" evidence="10">
    <location>
        <begin position="357"/>
        <end position="447"/>
    </location>
</feature>
<dbReference type="SMART" id="SM00387">
    <property type="entry name" value="HATPase_c"/>
    <property type="match status" value="1"/>
</dbReference>
<dbReference type="PANTHER" id="PTHR24421:SF10">
    <property type="entry name" value="NITRATE_NITRITE SENSOR PROTEIN NARQ"/>
    <property type="match status" value="1"/>
</dbReference>
<dbReference type="InterPro" id="IPR003594">
    <property type="entry name" value="HATPase_dom"/>
</dbReference>
<sequence length="448" mass="48180">MVMPRAASDEQAKMDRVRIPVPPVESSGRATIATPGAALRRHPMRLLVTSWPWRSLAYLATTPAVSMVWAMTCWPLLALAGLPLGRVERWRLRWVDRRPVPNPHAAAASPGFATWMRLRARERVTWTELLHGVVLVPLSVLSFALLTVVLLVPAATIASSIALFVLLVLGVDPTAVTTVSDLPTSTVNENPLAQLGFAALGALVLMLGLYLVTLAAEGQRHLTRLLISEPDTKLAGQLDDITRSRARITTAFDAERRRIERDLHDGAQQRLTAVIMTLGSLRYQHDRGDDITPLIDQARADAQQAVNELRDIVHGIYPAALRDHDLAEALDELTVRAEAAGLSTSAHIDLPAGLPGDVEVGIYFAASELFTNVAKHAQAGAVLLAARHTPDGTLYVTVEDDGRGGARPDGTGLLGVIDRIETLGGRVKITSPVGGPTRVTLEVPCASS</sequence>
<evidence type="ECO:0000256" key="1">
    <source>
        <dbReference type="ARBA" id="ARBA00000085"/>
    </source>
</evidence>
<keyword evidence="3" id="KW-0597">Phosphoprotein</keyword>
<dbReference type="Pfam" id="PF02518">
    <property type="entry name" value="HATPase_c"/>
    <property type="match status" value="1"/>
</dbReference>
<feature type="transmembrane region" description="Helical" evidence="9">
    <location>
        <begin position="56"/>
        <end position="84"/>
    </location>
</feature>
<evidence type="ECO:0000256" key="8">
    <source>
        <dbReference type="ARBA" id="ARBA00023012"/>
    </source>
</evidence>
<keyword evidence="5" id="KW-0547">Nucleotide-binding</keyword>
<dbReference type="CDD" id="cd16917">
    <property type="entry name" value="HATPase_UhpB-NarQ-NarX-like"/>
    <property type="match status" value="1"/>
</dbReference>
<proteinExistence type="predicted"/>
<dbReference type="InterPro" id="IPR025828">
    <property type="entry name" value="Put_sensor_dom"/>
</dbReference>
<keyword evidence="12" id="KW-1185">Reference proteome</keyword>
<dbReference type="Proteomes" id="UP001582793">
    <property type="component" value="Unassembled WGS sequence"/>
</dbReference>
<evidence type="ECO:0000256" key="2">
    <source>
        <dbReference type="ARBA" id="ARBA00012438"/>
    </source>
</evidence>
<protein>
    <recommendedName>
        <fullName evidence="2">histidine kinase</fullName>
        <ecNumber evidence="2">2.7.13.3</ecNumber>
    </recommendedName>
</protein>
<dbReference type="EMBL" id="JBCGDC010000035">
    <property type="protein sequence ID" value="MFB6394339.1"/>
    <property type="molecule type" value="Genomic_DNA"/>
</dbReference>
<evidence type="ECO:0000313" key="11">
    <source>
        <dbReference type="EMBL" id="MFB6394339.1"/>
    </source>
</evidence>
<keyword evidence="9" id="KW-0812">Transmembrane</keyword>
<keyword evidence="4" id="KW-0808">Transferase</keyword>
<dbReference type="InterPro" id="IPR050482">
    <property type="entry name" value="Sensor_HK_TwoCompSys"/>
</dbReference>
<evidence type="ECO:0000256" key="4">
    <source>
        <dbReference type="ARBA" id="ARBA00022679"/>
    </source>
</evidence>
<evidence type="ECO:0000256" key="3">
    <source>
        <dbReference type="ARBA" id="ARBA00022553"/>
    </source>
</evidence>
<keyword evidence="6" id="KW-0418">Kinase</keyword>
<keyword evidence="8" id="KW-0902">Two-component regulatory system</keyword>
<dbReference type="Pfam" id="PF13796">
    <property type="entry name" value="Sensor"/>
    <property type="match status" value="1"/>
</dbReference>
<evidence type="ECO:0000259" key="10">
    <source>
        <dbReference type="SMART" id="SM00387"/>
    </source>
</evidence>
<dbReference type="Gene3D" id="3.30.565.10">
    <property type="entry name" value="Histidine kinase-like ATPase, C-terminal domain"/>
    <property type="match status" value="1"/>
</dbReference>
<dbReference type="InterPro" id="IPR011712">
    <property type="entry name" value="Sig_transdc_His_kin_sub3_dim/P"/>
</dbReference>
<evidence type="ECO:0000256" key="6">
    <source>
        <dbReference type="ARBA" id="ARBA00022777"/>
    </source>
</evidence>
<dbReference type="EC" id="2.7.13.3" evidence="2"/>
<dbReference type="Pfam" id="PF07730">
    <property type="entry name" value="HisKA_3"/>
    <property type="match status" value="1"/>
</dbReference>
<keyword evidence="9" id="KW-0472">Membrane</keyword>
<name>A0ABV5CRF1_9ACTN</name>
<accession>A0ABV5CRF1</accession>
<keyword evidence="7" id="KW-0067">ATP-binding</keyword>
<dbReference type="Gene3D" id="1.20.5.1930">
    <property type="match status" value="1"/>
</dbReference>
<comment type="caution">
    <text evidence="11">The sequence shown here is derived from an EMBL/GenBank/DDBJ whole genome shotgun (WGS) entry which is preliminary data.</text>
</comment>
<dbReference type="RefSeq" id="WP_375734520.1">
    <property type="nucleotide sequence ID" value="NZ_JBCGDC010000035.1"/>
</dbReference>
<evidence type="ECO:0000313" key="12">
    <source>
        <dbReference type="Proteomes" id="UP001582793"/>
    </source>
</evidence>
<feature type="transmembrane region" description="Helical" evidence="9">
    <location>
        <begin position="143"/>
        <end position="171"/>
    </location>
</feature>
<evidence type="ECO:0000256" key="7">
    <source>
        <dbReference type="ARBA" id="ARBA00022840"/>
    </source>
</evidence>
<feature type="transmembrane region" description="Helical" evidence="9">
    <location>
        <begin position="191"/>
        <end position="216"/>
    </location>
</feature>
<dbReference type="InterPro" id="IPR036890">
    <property type="entry name" value="HATPase_C_sf"/>
</dbReference>
<evidence type="ECO:0000256" key="9">
    <source>
        <dbReference type="SAM" id="Phobius"/>
    </source>
</evidence>
<keyword evidence="9" id="KW-1133">Transmembrane helix</keyword>
<comment type="catalytic activity">
    <reaction evidence="1">
        <text>ATP + protein L-histidine = ADP + protein N-phospho-L-histidine.</text>
        <dbReference type="EC" id="2.7.13.3"/>
    </reaction>
</comment>
<dbReference type="PANTHER" id="PTHR24421">
    <property type="entry name" value="NITRATE/NITRITE SENSOR PROTEIN NARX-RELATED"/>
    <property type="match status" value="1"/>
</dbReference>
<reference evidence="11 12" key="1">
    <citation type="submission" date="2024-04" db="EMBL/GenBank/DDBJ databases">
        <title>Polymorphospora sp. isolated from Baiyangdian Lake in Xiong'an New Area.</title>
        <authorList>
            <person name="Zhang X."/>
            <person name="Liu J."/>
        </authorList>
    </citation>
    <scope>NUCLEOTIDE SEQUENCE [LARGE SCALE GENOMIC DNA]</scope>
    <source>
        <strain evidence="11 12">2-325</strain>
    </source>
</reference>
<gene>
    <name evidence="11" type="ORF">AAFH96_14650</name>
</gene>
<organism evidence="11 12">
    <name type="scientific">Polymorphospora lycopeni</name>
    <dbReference type="NCBI Taxonomy" id="3140240"/>
    <lineage>
        <taxon>Bacteria</taxon>
        <taxon>Bacillati</taxon>
        <taxon>Actinomycetota</taxon>
        <taxon>Actinomycetes</taxon>
        <taxon>Micromonosporales</taxon>
        <taxon>Micromonosporaceae</taxon>
        <taxon>Polymorphospora</taxon>
    </lineage>
</organism>
<dbReference type="SUPFAM" id="SSF55874">
    <property type="entry name" value="ATPase domain of HSP90 chaperone/DNA topoisomerase II/histidine kinase"/>
    <property type="match status" value="1"/>
</dbReference>